<proteinExistence type="predicted"/>
<feature type="domain" description="Protein kinase" evidence="1">
    <location>
        <begin position="488"/>
        <end position="856"/>
    </location>
</feature>
<dbReference type="AlphaFoldDB" id="A0A7S1IPB3"/>
<dbReference type="GO" id="GO:0005737">
    <property type="term" value="C:cytoplasm"/>
    <property type="evidence" value="ECO:0007669"/>
    <property type="project" value="TreeGrafter"/>
</dbReference>
<evidence type="ECO:0000313" key="2">
    <source>
        <dbReference type="EMBL" id="CAD9018460.1"/>
    </source>
</evidence>
<dbReference type="InterPro" id="IPR000719">
    <property type="entry name" value="Prot_kinase_dom"/>
</dbReference>
<dbReference type="Pfam" id="PF00069">
    <property type="entry name" value="Pkinase"/>
    <property type="match status" value="1"/>
</dbReference>
<accession>A0A7S1IPB3</accession>
<evidence type="ECO:0000259" key="1">
    <source>
        <dbReference type="PROSITE" id="PS50011"/>
    </source>
</evidence>
<protein>
    <recommendedName>
        <fullName evidence="1">Protein kinase domain-containing protein</fullName>
    </recommendedName>
</protein>
<dbReference type="PROSITE" id="PS50011">
    <property type="entry name" value="PROTEIN_KINASE_DOM"/>
    <property type="match status" value="1"/>
</dbReference>
<gene>
    <name evidence="2" type="ORF">EGYM00392_LOCUS29570</name>
</gene>
<dbReference type="CDD" id="cd00180">
    <property type="entry name" value="PKc"/>
    <property type="match status" value="1"/>
</dbReference>
<dbReference type="PANTHER" id="PTHR44167">
    <property type="entry name" value="OVARIAN-SPECIFIC SERINE/THREONINE-PROTEIN KINASE LOK-RELATED"/>
    <property type="match status" value="1"/>
</dbReference>
<dbReference type="SMART" id="SM00220">
    <property type="entry name" value="S_TKc"/>
    <property type="match status" value="1"/>
</dbReference>
<sequence length="972" mass="108776">MSAATSLGYPGPSLALNSELDHLKLEEVVQYVQAHVKEACRLVRHGARGLRVLTPSAEERDAVIGRWHQVLANNFPPDRRSPRPGIGALSADSDSFRALDRLFDALVETCRTLMATEVNPAELLAWCGALAGRTWRAEEKDDVVRNQETALCHFVGVFVSSVPGVASMPDAKARLLPLCQSCLRQAHRWQEELGAAGPGEEARTRDALGEADRDLRNALTTLLGVTFLSHSEADEDDSRTLARTLVHRALAIQRLAANDQCRWPGNHGSRPSHPDREAPRSFQELCRRFVQRAGGEEELKQQITDEWAALIGALKEYKEASSKGGGVKTELTRGLVDGMFRLLEEKQSTPLQEAAQRLVKERLKKPEAGAAMHDAISETSVRHAASDLFLPAVENVLRRLRRQAPTHTMPAAVDDDVDITDMISMLKPVVAKQNEIMLTEYSIYLHEEKSPDLRLPVTLILEDGKEETGEEYKRVPELLLGAKIAGQYRLDLHIAAGAYGDGWRAQRLDQPCDATISAKAASYVCVKTFRPAQAYRKPRYDSSIEALKRSMRNELATAHRIRNVDLLKYRHIVQVIDVLRGVRITTSTAKEDTIHCLVMEYVDGGELFNYVSGKPTFTEPQARFLVRQLFQLVHRLHNHATQPAYYHGDLKLENIVVDFAGPDLKLIDYGTLRPVLSGTTVTHVTERYRKPHPQHTEPQSVDLYPVGIILKDLLSGENGYRGTGTPNLERLVQKLQGQRRNLLKTTDFLDWSGEDGDEVVWKDDWLKDSNVEGEEELRNELRRRYSGISDSNGGMDRYCVCFDLIHVKEGETIPKEVREAATDDLRRAIRGALDVLNKDGPDKWVNEEKAKDEITVSNTCLTPCNHCSQLQAQVPQDGECYVCYVEKLRKGAVQSIPSYTVWTGTHNKRIGGDDQPGAWGQEVLSVCLRWERGSDSQAFYHFTGLVKEHLRKTYPTLKSVDAAAVTKGPQTT</sequence>
<dbReference type="EMBL" id="HBGA01079258">
    <property type="protein sequence ID" value="CAD9018460.1"/>
    <property type="molecule type" value="Transcribed_RNA"/>
</dbReference>
<dbReference type="InterPro" id="IPR008271">
    <property type="entry name" value="Ser/Thr_kinase_AS"/>
</dbReference>
<reference evidence="2" key="1">
    <citation type="submission" date="2021-01" db="EMBL/GenBank/DDBJ databases">
        <authorList>
            <person name="Corre E."/>
            <person name="Pelletier E."/>
            <person name="Niang G."/>
            <person name="Scheremetjew M."/>
            <person name="Finn R."/>
            <person name="Kale V."/>
            <person name="Holt S."/>
            <person name="Cochrane G."/>
            <person name="Meng A."/>
            <person name="Brown T."/>
            <person name="Cohen L."/>
        </authorList>
    </citation>
    <scope>NUCLEOTIDE SEQUENCE</scope>
    <source>
        <strain evidence="2">NIES-381</strain>
    </source>
</reference>
<organism evidence="2">
    <name type="scientific">Eutreptiella gymnastica</name>
    <dbReference type="NCBI Taxonomy" id="73025"/>
    <lineage>
        <taxon>Eukaryota</taxon>
        <taxon>Discoba</taxon>
        <taxon>Euglenozoa</taxon>
        <taxon>Euglenida</taxon>
        <taxon>Spirocuta</taxon>
        <taxon>Euglenophyceae</taxon>
        <taxon>Eutreptiales</taxon>
        <taxon>Eutreptiaceae</taxon>
        <taxon>Eutreptiella</taxon>
    </lineage>
</organism>
<dbReference type="GO" id="GO:0005524">
    <property type="term" value="F:ATP binding"/>
    <property type="evidence" value="ECO:0007669"/>
    <property type="project" value="InterPro"/>
</dbReference>
<dbReference type="PANTHER" id="PTHR44167:SF24">
    <property type="entry name" value="SERINE_THREONINE-PROTEIN KINASE CHK2"/>
    <property type="match status" value="1"/>
</dbReference>
<dbReference type="GO" id="GO:0005634">
    <property type="term" value="C:nucleus"/>
    <property type="evidence" value="ECO:0007669"/>
    <property type="project" value="TreeGrafter"/>
</dbReference>
<name>A0A7S1IPB3_9EUGL</name>
<dbReference type="InterPro" id="IPR011009">
    <property type="entry name" value="Kinase-like_dom_sf"/>
</dbReference>
<dbReference type="PROSITE" id="PS00108">
    <property type="entry name" value="PROTEIN_KINASE_ST"/>
    <property type="match status" value="1"/>
</dbReference>
<dbReference type="Gene3D" id="1.10.510.10">
    <property type="entry name" value="Transferase(Phosphotransferase) domain 1"/>
    <property type="match status" value="1"/>
</dbReference>
<dbReference type="GO" id="GO:0044773">
    <property type="term" value="P:mitotic DNA damage checkpoint signaling"/>
    <property type="evidence" value="ECO:0007669"/>
    <property type="project" value="TreeGrafter"/>
</dbReference>
<dbReference type="SUPFAM" id="SSF56112">
    <property type="entry name" value="Protein kinase-like (PK-like)"/>
    <property type="match status" value="1"/>
</dbReference>
<dbReference type="GO" id="GO:0004674">
    <property type="term" value="F:protein serine/threonine kinase activity"/>
    <property type="evidence" value="ECO:0007669"/>
    <property type="project" value="TreeGrafter"/>
</dbReference>